<evidence type="ECO:0000313" key="3">
    <source>
        <dbReference type="Proteomes" id="UP001596395"/>
    </source>
</evidence>
<organism evidence="2 3">
    <name type="scientific">Halorubellus litoreus</name>
    <dbReference type="NCBI Taxonomy" id="755308"/>
    <lineage>
        <taxon>Archaea</taxon>
        <taxon>Methanobacteriati</taxon>
        <taxon>Methanobacteriota</taxon>
        <taxon>Stenosarchaea group</taxon>
        <taxon>Halobacteria</taxon>
        <taxon>Halobacteriales</taxon>
        <taxon>Halorubellaceae</taxon>
        <taxon>Halorubellus</taxon>
    </lineage>
</organism>
<evidence type="ECO:0000313" key="2">
    <source>
        <dbReference type="EMBL" id="MFC6953012.1"/>
    </source>
</evidence>
<accession>A0ABD5VIJ4</accession>
<dbReference type="EMBL" id="JBHSXN010000002">
    <property type="protein sequence ID" value="MFC6953012.1"/>
    <property type="molecule type" value="Genomic_DNA"/>
</dbReference>
<proteinExistence type="predicted"/>
<evidence type="ECO:0000259" key="1">
    <source>
        <dbReference type="Pfam" id="PF23447"/>
    </source>
</evidence>
<sequence length="44" mass="4933">MVSETERDGETWYECDACGLMFDDQGDANAHEANCDAEDPSYIQ</sequence>
<dbReference type="AlphaFoldDB" id="A0ABD5VIJ4"/>
<name>A0ABD5VIJ4_9EURY</name>
<dbReference type="InterPro" id="IPR055552">
    <property type="entry name" value="DUF7128"/>
</dbReference>
<reference evidence="2 3" key="1">
    <citation type="journal article" date="2019" name="Int. J. Syst. Evol. Microbiol.">
        <title>The Global Catalogue of Microorganisms (GCM) 10K type strain sequencing project: providing services to taxonomists for standard genome sequencing and annotation.</title>
        <authorList>
            <consortium name="The Broad Institute Genomics Platform"/>
            <consortium name="The Broad Institute Genome Sequencing Center for Infectious Disease"/>
            <person name="Wu L."/>
            <person name="Ma J."/>
        </authorList>
    </citation>
    <scope>NUCLEOTIDE SEQUENCE [LARGE SCALE GENOMIC DNA]</scope>
    <source>
        <strain evidence="2 3">GX26</strain>
    </source>
</reference>
<keyword evidence="3" id="KW-1185">Reference proteome</keyword>
<comment type="caution">
    <text evidence="2">The sequence shown here is derived from an EMBL/GenBank/DDBJ whole genome shotgun (WGS) entry which is preliminary data.</text>
</comment>
<dbReference type="RefSeq" id="WP_264475520.1">
    <property type="nucleotide sequence ID" value="NZ_JAZAQL010000002.1"/>
</dbReference>
<dbReference type="Pfam" id="PF23447">
    <property type="entry name" value="DUF7128"/>
    <property type="match status" value="1"/>
</dbReference>
<protein>
    <recommendedName>
        <fullName evidence="1">DUF7128 domain-containing protein</fullName>
    </recommendedName>
</protein>
<gene>
    <name evidence="2" type="ORF">ACFQGB_09065</name>
</gene>
<dbReference type="Proteomes" id="UP001596395">
    <property type="component" value="Unassembled WGS sequence"/>
</dbReference>
<feature type="domain" description="DUF7128" evidence="1">
    <location>
        <begin position="1"/>
        <end position="44"/>
    </location>
</feature>